<organism evidence="6 7">
    <name type="scientific">Mya arenaria</name>
    <name type="common">Soft-shell clam</name>
    <dbReference type="NCBI Taxonomy" id="6604"/>
    <lineage>
        <taxon>Eukaryota</taxon>
        <taxon>Metazoa</taxon>
        <taxon>Spiralia</taxon>
        <taxon>Lophotrochozoa</taxon>
        <taxon>Mollusca</taxon>
        <taxon>Bivalvia</taxon>
        <taxon>Autobranchia</taxon>
        <taxon>Heteroconchia</taxon>
        <taxon>Euheterodonta</taxon>
        <taxon>Imparidentia</taxon>
        <taxon>Neoheterodontei</taxon>
        <taxon>Myida</taxon>
        <taxon>Myoidea</taxon>
        <taxon>Myidae</taxon>
        <taxon>Mya</taxon>
    </lineage>
</organism>
<dbReference type="PROSITE" id="PS50026">
    <property type="entry name" value="EGF_3"/>
    <property type="match status" value="2"/>
</dbReference>
<evidence type="ECO:0000259" key="5">
    <source>
        <dbReference type="PROSITE" id="PS50026"/>
    </source>
</evidence>
<dbReference type="InterPro" id="IPR000742">
    <property type="entry name" value="EGF"/>
</dbReference>
<evidence type="ECO:0000313" key="7">
    <source>
        <dbReference type="Proteomes" id="UP001164746"/>
    </source>
</evidence>
<keyword evidence="3 4" id="KW-1015">Disulfide bond</keyword>
<dbReference type="EMBL" id="CP111023">
    <property type="protein sequence ID" value="WAR22231.1"/>
    <property type="molecule type" value="Genomic_DNA"/>
</dbReference>
<feature type="domain" description="EGF-like" evidence="5">
    <location>
        <begin position="111"/>
        <end position="149"/>
    </location>
</feature>
<dbReference type="CDD" id="cd00054">
    <property type="entry name" value="EGF_CA"/>
    <property type="match status" value="2"/>
</dbReference>
<evidence type="ECO:0000256" key="3">
    <source>
        <dbReference type="ARBA" id="ARBA00023157"/>
    </source>
</evidence>
<feature type="disulfide bond" evidence="4">
    <location>
        <begin position="215"/>
        <end position="224"/>
    </location>
</feature>
<dbReference type="PROSITE" id="PS01187">
    <property type="entry name" value="EGF_CA"/>
    <property type="match status" value="2"/>
</dbReference>
<evidence type="ECO:0000256" key="2">
    <source>
        <dbReference type="ARBA" id="ARBA00022737"/>
    </source>
</evidence>
<proteinExistence type="predicted"/>
<dbReference type="SMART" id="SM00179">
    <property type="entry name" value="EGF_CA"/>
    <property type="match status" value="3"/>
</dbReference>
<comment type="caution">
    <text evidence="4">Lacks conserved residue(s) required for the propagation of feature annotation.</text>
</comment>
<dbReference type="InterPro" id="IPR000152">
    <property type="entry name" value="EGF-type_Asp/Asn_hydroxyl_site"/>
</dbReference>
<dbReference type="InterPro" id="IPR001881">
    <property type="entry name" value="EGF-like_Ca-bd_dom"/>
</dbReference>
<dbReference type="PROSITE" id="PS00022">
    <property type="entry name" value="EGF_1"/>
    <property type="match status" value="1"/>
</dbReference>
<sequence length="269" mass="29662">MRVFAALADKGTTCNLHVRANKNRNVEPVHCFHSQNNIYCKEPAHCFNAYHCINYKEPAHCFNGYGVAAEEDPCKGKPCSLTGECAISRLGKCTCKKGFKFEDETNTKCVDMDECGSHFHDPCEHRGICHNFVGGYRCICSEGWTHTAEKGVCDIDIDECKQSDACSDKGLCNNTDGFVGDNCTSDRDECTAGMSDRCSHRGHCFNTVGSFRCECLSGWNGTHCEHSTGEKTACMPGYSGQNCGGVLCKHGYAVERKFNETSPTNKTYK</sequence>
<dbReference type="Gene3D" id="2.10.25.10">
    <property type="entry name" value="Laminin"/>
    <property type="match status" value="3"/>
</dbReference>
<dbReference type="SUPFAM" id="SSF57196">
    <property type="entry name" value="EGF/Laminin"/>
    <property type="match status" value="2"/>
</dbReference>
<dbReference type="InterPro" id="IPR018097">
    <property type="entry name" value="EGF_Ca-bd_CS"/>
</dbReference>
<dbReference type="PANTHER" id="PTHR24049">
    <property type="entry name" value="CRUMBS FAMILY MEMBER"/>
    <property type="match status" value="1"/>
</dbReference>
<gene>
    <name evidence="6" type="ORF">MAR_016205</name>
</gene>
<evidence type="ECO:0000313" key="6">
    <source>
        <dbReference type="EMBL" id="WAR22231.1"/>
    </source>
</evidence>
<dbReference type="InterPro" id="IPR049883">
    <property type="entry name" value="NOTCH1_EGF-like"/>
</dbReference>
<keyword evidence="2" id="KW-0677">Repeat</keyword>
<keyword evidence="1 4" id="KW-0245">EGF-like domain</keyword>
<protein>
    <submittedName>
        <fullName evidence="6">FAT4-like protein</fullName>
    </submittedName>
</protein>
<accession>A0ABY7FMS6</accession>
<dbReference type="Proteomes" id="UP001164746">
    <property type="component" value="Chromosome 12"/>
</dbReference>
<dbReference type="SMART" id="SM00181">
    <property type="entry name" value="EGF"/>
    <property type="match status" value="3"/>
</dbReference>
<dbReference type="PROSITE" id="PS01186">
    <property type="entry name" value="EGF_2"/>
    <property type="match status" value="1"/>
</dbReference>
<feature type="domain" description="EGF-like" evidence="5">
    <location>
        <begin position="186"/>
        <end position="225"/>
    </location>
</feature>
<keyword evidence="7" id="KW-1185">Reference proteome</keyword>
<name>A0ABY7FMS6_MYAAR</name>
<dbReference type="InterPro" id="IPR051022">
    <property type="entry name" value="Notch_Cell-Fate_Det"/>
</dbReference>
<evidence type="ECO:0000256" key="1">
    <source>
        <dbReference type="ARBA" id="ARBA00022536"/>
    </source>
</evidence>
<reference evidence="6" key="1">
    <citation type="submission" date="2022-11" db="EMBL/GenBank/DDBJ databases">
        <title>Centuries of genome instability and evolution in soft-shell clam transmissible cancer (bioRxiv).</title>
        <authorList>
            <person name="Hart S.F.M."/>
            <person name="Yonemitsu M.A."/>
            <person name="Giersch R.M."/>
            <person name="Beal B.F."/>
            <person name="Arriagada G."/>
            <person name="Davis B.W."/>
            <person name="Ostrander E.A."/>
            <person name="Goff S.P."/>
            <person name="Metzger M.J."/>
        </authorList>
    </citation>
    <scope>NUCLEOTIDE SEQUENCE</scope>
    <source>
        <strain evidence="6">MELC-2E11</strain>
        <tissue evidence="6">Siphon/mantle</tissue>
    </source>
</reference>
<evidence type="ECO:0000256" key="4">
    <source>
        <dbReference type="PROSITE-ProRule" id="PRU00076"/>
    </source>
</evidence>
<dbReference type="PROSITE" id="PS00010">
    <property type="entry name" value="ASX_HYDROXYL"/>
    <property type="match status" value="2"/>
</dbReference>
<dbReference type="Pfam" id="PF07645">
    <property type="entry name" value="EGF_CA"/>
    <property type="match status" value="2"/>
</dbReference>